<protein>
    <submittedName>
        <fullName evidence="1">Uncharacterized protein</fullName>
    </submittedName>
</protein>
<accession>A0ABY2P4W4</accession>
<dbReference type="RefSeq" id="WP_135693833.1">
    <property type="nucleotide sequence ID" value="NZ_RQHK01000002.1"/>
</dbReference>
<dbReference type="Proteomes" id="UP000297940">
    <property type="component" value="Unassembled WGS sequence"/>
</dbReference>
<proteinExistence type="predicted"/>
<comment type="caution">
    <text evidence="1">The sequence shown here is derived from an EMBL/GenBank/DDBJ whole genome shotgun (WGS) entry which is preliminary data.</text>
</comment>
<organism evidence="1 2">
    <name type="scientific">Leptospira mtsangambouensis</name>
    <dbReference type="NCBI Taxonomy" id="2484912"/>
    <lineage>
        <taxon>Bacteria</taxon>
        <taxon>Pseudomonadati</taxon>
        <taxon>Spirochaetota</taxon>
        <taxon>Spirochaetia</taxon>
        <taxon>Leptospirales</taxon>
        <taxon>Leptospiraceae</taxon>
        <taxon>Leptospira</taxon>
    </lineage>
</organism>
<gene>
    <name evidence="1" type="ORF">EHR01_06510</name>
</gene>
<name>A0ABY2P4W4_9LEPT</name>
<evidence type="ECO:0000313" key="1">
    <source>
        <dbReference type="EMBL" id="TGM82427.1"/>
    </source>
</evidence>
<reference evidence="2" key="1">
    <citation type="journal article" date="2019" name="PLoS Negl. Trop. Dis.">
        <title>Revisiting the worldwide diversity of Leptospira species in the environment.</title>
        <authorList>
            <person name="Vincent A.T."/>
            <person name="Schiettekatte O."/>
            <person name="Bourhy P."/>
            <person name="Veyrier F.J."/>
            <person name="Picardeau M."/>
        </authorList>
    </citation>
    <scope>NUCLEOTIDE SEQUENCE [LARGE SCALE GENOMIC DNA]</scope>
    <source>
        <strain evidence="2">201601298</strain>
    </source>
</reference>
<sequence length="88" mass="9604">MKVLAVEKVKKYGKNTMAKTTSHNSIFPLRFGTRPHSACGKFPSVTLLAPQEGAPTPTPPAEARLQGTSGRLVRYAKLQGETRFLFGM</sequence>
<dbReference type="EMBL" id="RQHK01000002">
    <property type="protein sequence ID" value="TGM82427.1"/>
    <property type="molecule type" value="Genomic_DNA"/>
</dbReference>
<keyword evidence="2" id="KW-1185">Reference proteome</keyword>
<evidence type="ECO:0000313" key="2">
    <source>
        <dbReference type="Proteomes" id="UP000297940"/>
    </source>
</evidence>